<dbReference type="InterPro" id="IPR004835">
    <property type="entry name" value="Chitin_synth"/>
</dbReference>
<dbReference type="SUPFAM" id="SSF53448">
    <property type="entry name" value="Nucleotide-diphospho-sugar transferases"/>
    <property type="match status" value="1"/>
</dbReference>
<feature type="compositionally biased region" description="Polar residues" evidence="7">
    <location>
        <begin position="132"/>
        <end position="148"/>
    </location>
</feature>
<feature type="transmembrane region" description="Helical" evidence="8">
    <location>
        <begin position="450"/>
        <end position="470"/>
    </location>
</feature>
<keyword evidence="5 8" id="KW-1133">Transmembrane helix</keyword>
<evidence type="ECO:0000256" key="2">
    <source>
        <dbReference type="ARBA" id="ARBA00012543"/>
    </source>
</evidence>
<keyword evidence="9" id="KW-0732">Signal</keyword>
<sequence length="651" mass="75227">MGLALPVFLSVPISIILLSNFCQKRAKDSCYLNDWISKELFWKCPSRSLTWNRFWREFPNILWLGWWLSQSWVTIHIWFPKQERLAKSDDLFLLGYFDGVFPEQSISLDRRRDDKIRIRSDEIETEDEDDGNGSTHTCESAASGNSPRPTAGLINATSDQCARRNAQRYLKIVDPDYYEFEAHIYLDDAFELNEHNNPIPNKFVHQLLGSMNEAASSVHQTQLQLRTPKICITPYGGRISYVLPGRNRLSIHLKNRFLIRQRKRWSQVMYLYFLLGFRLTLRVNDNKRRELLAENTSEKPFHYVQYDQGEDRWLCTLLLQRGYRVEYCAASDALTFAPEGFKEFFNQRRRWIPSTMANIIDLLQDYKNVVKIVGAISISFNVDTRLALLIVTIPVLLLAQIIGALFAMLMTAVIVGTSLQIQKDGILSPHSIFLFTVLGSWTFSALLHPLEFLCLLPCGLYFLAIPCIWIELKPFNSFEPAVLNPDEESFWQEMIDKYLKPIYSDSQEQERIQQGLNELRNNCCSAFFMVNSVFIIVVLILQLQKDCLHIEWPLGPLVNQTRVQCGGGGSGDFDPEGEEWVMSRLQLEPMGFVFIVFFLVILFIQFLAMLFHRFGTITHIIASTELCCSQQNFDKLSEDELVAHNAVEIAR</sequence>
<evidence type="ECO:0000256" key="9">
    <source>
        <dbReference type="SAM" id="SignalP"/>
    </source>
</evidence>
<feature type="chain" id="PRO_5037011663" description="chitin synthase" evidence="9">
    <location>
        <begin position="27"/>
        <end position="651"/>
    </location>
</feature>
<evidence type="ECO:0000313" key="10">
    <source>
        <dbReference type="Proteomes" id="UP000887561"/>
    </source>
</evidence>
<keyword evidence="3" id="KW-0808">Transferase</keyword>
<feature type="region of interest" description="Disordered" evidence="7">
    <location>
        <begin position="119"/>
        <end position="154"/>
    </location>
</feature>
<dbReference type="Pfam" id="PF03142">
    <property type="entry name" value="Chitin_synth_2"/>
    <property type="match status" value="1"/>
</dbReference>
<evidence type="ECO:0000256" key="6">
    <source>
        <dbReference type="ARBA" id="ARBA00023136"/>
    </source>
</evidence>
<feature type="transmembrane region" description="Helical" evidence="8">
    <location>
        <begin position="386"/>
        <end position="414"/>
    </location>
</feature>
<dbReference type="PANTHER" id="PTHR22914:SF42">
    <property type="entry name" value="CHITIN SYNTHASE"/>
    <property type="match status" value="1"/>
</dbReference>
<keyword evidence="4 8" id="KW-0812">Transmembrane</keyword>
<dbReference type="GO" id="GO:0016020">
    <property type="term" value="C:membrane"/>
    <property type="evidence" value="ECO:0007669"/>
    <property type="project" value="UniProtKB-SubCell"/>
</dbReference>
<feature type="transmembrane region" description="Helical" evidence="8">
    <location>
        <begin position="523"/>
        <end position="543"/>
    </location>
</feature>
<dbReference type="EC" id="2.4.1.16" evidence="2"/>
<dbReference type="GO" id="GO:0004100">
    <property type="term" value="F:chitin synthase activity"/>
    <property type="evidence" value="ECO:0007669"/>
    <property type="project" value="UniProtKB-EC"/>
</dbReference>
<dbReference type="GO" id="GO:0071944">
    <property type="term" value="C:cell periphery"/>
    <property type="evidence" value="ECO:0007669"/>
    <property type="project" value="TreeGrafter"/>
</dbReference>
<keyword evidence="10" id="KW-1185">Reference proteome</keyword>
<accession>A0A915NCB8</accession>
<feature type="transmembrane region" description="Helical" evidence="8">
    <location>
        <begin position="590"/>
        <end position="611"/>
    </location>
</feature>
<evidence type="ECO:0000256" key="3">
    <source>
        <dbReference type="ARBA" id="ARBA00022676"/>
    </source>
</evidence>
<evidence type="ECO:0000256" key="7">
    <source>
        <dbReference type="SAM" id="MobiDB-lite"/>
    </source>
</evidence>
<evidence type="ECO:0000256" key="5">
    <source>
        <dbReference type="ARBA" id="ARBA00022989"/>
    </source>
</evidence>
<dbReference type="WBParaSite" id="scaffold9366_cov229.g13887">
    <property type="protein sequence ID" value="scaffold9366_cov229.g13887"/>
    <property type="gene ID" value="scaffold9366_cov229.g13887"/>
</dbReference>
<protein>
    <recommendedName>
        <fullName evidence="2">chitin synthase</fullName>
        <ecNumber evidence="2">2.4.1.16</ecNumber>
    </recommendedName>
</protein>
<dbReference type="InterPro" id="IPR029044">
    <property type="entry name" value="Nucleotide-diphossugar_trans"/>
</dbReference>
<comment type="subcellular location">
    <subcellularLocation>
        <location evidence="1">Membrane</location>
        <topology evidence="1">Multi-pass membrane protein</topology>
    </subcellularLocation>
</comment>
<proteinExistence type="predicted"/>
<evidence type="ECO:0000256" key="4">
    <source>
        <dbReference type="ARBA" id="ARBA00022692"/>
    </source>
</evidence>
<evidence type="ECO:0000256" key="8">
    <source>
        <dbReference type="SAM" id="Phobius"/>
    </source>
</evidence>
<dbReference type="AlphaFoldDB" id="A0A915NCB8"/>
<dbReference type="Proteomes" id="UP000887561">
    <property type="component" value="Unplaced"/>
</dbReference>
<keyword evidence="6 8" id="KW-0472">Membrane</keyword>
<reference evidence="11" key="1">
    <citation type="submission" date="2022-11" db="UniProtKB">
        <authorList>
            <consortium name="WormBaseParasite"/>
        </authorList>
    </citation>
    <scope>IDENTIFICATION</scope>
</reference>
<organism evidence="10 11">
    <name type="scientific">Meloidogyne javanica</name>
    <name type="common">Root-knot nematode worm</name>
    <dbReference type="NCBI Taxonomy" id="6303"/>
    <lineage>
        <taxon>Eukaryota</taxon>
        <taxon>Metazoa</taxon>
        <taxon>Ecdysozoa</taxon>
        <taxon>Nematoda</taxon>
        <taxon>Chromadorea</taxon>
        <taxon>Rhabditida</taxon>
        <taxon>Tylenchina</taxon>
        <taxon>Tylenchomorpha</taxon>
        <taxon>Tylenchoidea</taxon>
        <taxon>Meloidogynidae</taxon>
        <taxon>Meloidogyninae</taxon>
        <taxon>Meloidogyne</taxon>
        <taxon>Meloidogyne incognita group</taxon>
    </lineage>
</organism>
<evidence type="ECO:0000313" key="11">
    <source>
        <dbReference type="WBParaSite" id="scaffold9366_cov229.g13887"/>
    </source>
</evidence>
<dbReference type="GO" id="GO:0006031">
    <property type="term" value="P:chitin biosynthetic process"/>
    <property type="evidence" value="ECO:0007669"/>
    <property type="project" value="TreeGrafter"/>
</dbReference>
<name>A0A915NCB8_MELJA</name>
<feature type="transmembrane region" description="Helical" evidence="8">
    <location>
        <begin position="426"/>
        <end position="444"/>
    </location>
</feature>
<evidence type="ECO:0000256" key="1">
    <source>
        <dbReference type="ARBA" id="ARBA00004141"/>
    </source>
</evidence>
<keyword evidence="3" id="KW-0328">Glycosyltransferase</keyword>
<feature type="signal peptide" evidence="9">
    <location>
        <begin position="1"/>
        <end position="26"/>
    </location>
</feature>
<dbReference type="PANTHER" id="PTHR22914">
    <property type="entry name" value="CHITIN SYNTHASE"/>
    <property type="match status" value="1"/>
</dbReference>